<organism evidence="2 3">
    <name type="scientific">Rhodanobacter soli</name>
    <dbReference type="NCBI Taxonomy" id="590609"/>
    <lineage>
        <taxon>Bacteria</taxon>
        <taxon>Pseudomonadati</taxon>
        <taxon>Pseudomonadota</taxon>
        <taxon>Gammaproteobacteria</taxon>
        <taxon>Lysobacterales</taxon>
        <taxon>Rhodanobacteraceae</taxon>
        <taxon>Rhodanobacter</taxon>
    </lineage>
</organism>
<dbReference type="PANTHER" id="PTHR43441">
    <property type="entry name" value="RIBOSOMAL-PROTEIN-SERINE ACETYLTRANSFERASE"/>
    <property type="match status" value="1"/>
</dbReference>
<evidence type="ECO:0000259" key="1">
    <source>
        <dbReference type="PROSITE" id="PS51186"/>
    </source>
</evidence>
<feature type="domain" description="N-acetyltransferase" evidence="1">
    <location>
        <begin position="29"/>
        <end position="187"/>
    </location>
</feature>
<dbReference type="Pfam" id="PF13302">
    <property type="entry name" value="Acetyltransf_3"/>
    <property type="match status" value="1"/>
</dbReference>
<comment type="caution">
    <text evidence="2">The sequence shown here is derived from an EMBL/GenBank/DDBJ whole genome shotgun (WGS) entry which is preliminary data.</text>
</comment>
<gene>
    <name evidence="2" type="ORF">ABIE04_000112</name>
</gene>
<dbReference type="RefSeq" id="WP_354546658.1">
    <property type="nucleotide sequence ID" value="NZ_JBEPSD010000001.1"/>
</dbReference>
<reference evidence="2 3" key="1">
    <citation type="submission" date="2024-06" db="EMBL/GenBank/DDBJ databases">
        <title>Sorghum-associated microbial communities from plants grown in Nebraska, USA.</title>
        <authorList>
            <person name="Schachtman D."/>
        </authorList>
    </citation>
    <scope>NUCLEOTIDE SEQUENCE [LARGE SCALE GENOMIC DNA]</scope>
    <source>
        <strain evidence="2 3">1757</strain>
    </source>
</reference>
<dbReference type="Proteomes" id="UP001549251">
    <property type="component" value="Unassembled WGS sequence"/>
</dbReference>
<dbReference type="InterPro" id="IPR016181">
    <property type="entry name" value="Acyl_CoA_acyltransferase"/>
</dbReference>
<proteinExistence type="predicted"/>
<dbReference type="PANTHER" id="PTHR43441:SF10">
    <property type="entry name" value="ACETYLTRANSFERASE"/>
    <property type="match status" value="1"/>
</dbReference>
<keyword evidence="2" id="KW-0808">Transferase</keyword>
<keyword evidence="2" id="KW-0012">Acyltransferase</keyword>
<dbReference type="GO" id="GO:0016746">
    <property type="term" value="F:acyltransferase activity"/>
    <property type="evidence" value="ECO:0007669"/>
    <property type="project" value="UniProtKB-KW"/>
</dbReference>
<dbReference type="SUPFAM" id="SSF55729">
    <property type="entry name" value="Acyl-CoA N-acyltransferases (Nat)"/>
    <property type="match status" value="1"/>
</dbReference>
<dbReference type="InterPro" id="IPR000182">
    <property type="entry name" value="GNAT_dom"/>
</dbReference>
<name>A0ABV2PSP0_9GAMM</name>
<dbReference type="EC" id="2.3.1.-" evidence="2"/>
<keyword evidence="3" id="KW-1185">Reference proteome</keyword>
<accession>A0ABV2PSP0</accession>
<evidence type="ECO:0000313" key="2">
    <source>
        <dbReference type="EMBL" id="MET4567785.1"/>
    </source>
</evidence>
<protein>
    <submittedName>
        <fullName evidence="2">Ribosomal-protein-serine acetyltransferase</fullName>
        <ecNumber evidence="2">2.3.1.-</ecNumber>
    </submittedName>
</protein>
<evidence type="ECO:0000313" key="3">
    <source>
        <dbReference type="Proteomes" id="UP001549251"/>
    </source>
</evidence>
<dbReference type="InterPro" id="IPR051908">
    <property type="entry name" value="Ribosomal_N-acetyltransferase"/>
</dbReference>
<dbReference type="PROSITE" id="PS51186">
    <property type="entry name" value="GNAT"/>
    <property type="match status" value="1"/>
</dbReference>
<sequence>MGADETIPAALELTDGRLNLRPWQDRDAAALSEAALESTQSVGRWLPWCHADYDRHAAMAWVTHCQAGWRSGEHFAFAVFDAASGDLLGGVGLGQRNRVHRSANLGYWVRQSRHGQGTASAAAAMVARFGFGRLGLIRIEIVALPDNRPSRRTAEKLGARFEAVARQRLWVREQACDAAVYALIPQDLG</sequence>
<dbReference type="Gene3D" id="3.40.630.30">
    <property type="match status" value="1"/>
</dbReference>
<dbReference type="EMBL" id="JBEPSD010000001">
    <property type="protein sequence ID" value="MET4567785.1"/>
    <property type="molecule type" value="Genomic_DNA"/>
</dbReference>